<feature type="compositionally biased region" description="Polar residues" evidence="1">
    <location>
        <begin position="39"/>
        <end position="63"/>
    </location>
</feature>
<dbReference type="AlphaFoldDB" id="A0A0B6YAX8"/>
<sequence>TSIKSDDFFKTCNHGSFGTQLQTAASTSTSGRVIYSQESTPATFDSSANSNLPSTNNEVSTRVSDLPEDVRPLLNYKTNQQRASSLEDNIHLSIQVVDSRDVNIEAQNSSEPVLKEDISHSPPLAAATSVAIRPEDSNSSHPRQYRAVLGKR</sequence>
<gene>
    <name evidence="2" type="primary">ORF18517</name>
</gene>
<proteinExistence type="predicted"/>
<name>A0A0B6YAX8_9EUPU</name>
<feature type="region of interest" description="Disordered" evidence="1">
    <location>
        <begin position="39"/>
        <end position="66"/>
    </location>
</feature>
<evidence type="ECO:0000313" key="2">
    <source>
        <dbReference type="EMBL" id="CEK52936.1"/>
    </source>
</evidence>
<dbReference type="EMBL" id="HACG01006071">
    <property type="protein sequence ID" value="CEK52936.1"/>
    <property type="molecule type" value="Transcribed_RNA"/>
</dbReference>
<feature type="non-terminal residue" evidence="2">
    <location>
        <position position="1"/>
    </location>
</feature>
<protein>
    <submittedName>
        <fullName evidence="2">Uncharacterized protein</fullName>
    </submittedName>
</protein>
<feature type="non-terminal residue" evidence="2">
    <location>
        <position position="152"/>
    </location>
</feature>
<accession>A0A0B6YAX8</accession>
<evidence type="ECO:0000256" key="1">
    <source>
        <dbReference type="SAM" id="MobiDB-lite"/>
    </source>
</evidence>
<feature type="region of interest" description="Disordered" evidence="1">
    <location>
        <begin position="129"/>
        <end position="152"/>
    </location>
</feature>
<reference evidence="2" key="1">
    <citation type="submission" date="2014-12" db="EMBL/GenBank/DDBJ databases">
        <title>Insight into the proteome of Arion vulgaris.</title>
        <authorList>
            <person name="Aradska J."/>
            <person name="Bulat T."/>
            <person name="Smidak R."/>
            <person name="Sarate P."/>
            <person name="Gangsoo J."/>
            <person name="Sialana F."/>
            <person name="Bilban M."/>
            <person name="Lubec G."/>
        </authorList>
    </citation>
    <scope>NUCLEOTIDE SEQUENCE</scope>
    <source>
        <tissue evidence="2">Skin</tissue>
    </source>
</reference>
<organism evidence="2">
    <name type="scientific">Arion vulgaris</name>
    <dbReference type="NCBI Taxonomy" id="1028688"/>
    <lineage>
        <taxon>Eukaryota</taxon>
        <taxon>Metazoa</taxon>
        <taxon>Spiralia</taxon>
        <taxon>Lophotrochozoa</taxon>
        <taxon>Mollusca</taxon>
        <taxon>Gastropoda</taxon>
        <taxon>Heterobranchia</taxon>
        <taxon>Euthyneura</taxon>
        <taxon>Panpulmonata</taxon>
        <taxon>Eupulmonata</taxon>
        <taxon>Stylommatophora</taxon>
        <taxon>Helicina</taxon>
        <taxon>Arionoidea</taxon>
        <taxon>Arionidae</taxon>
        <taxon>Arion</taxon>
    </lineage>
</organism>